<organism evidence="2 3">
    <name type="scientific">Nonomuraea spiralis</name>
    <dbReference type="NCBI Taxonomy" id="46182"/>
    <lineage>
        <taxon>Bacteria</taxon>
        <taxon>Bacillati</taxon>
        <taxon>Actinomycetota</taxon>
        <taxon>Actinomycetes</taxon>
        <taxon>Streptosporangiales</taxon>
        <taxon>Streptosporangiaceae</taxon>
        <taxon>Nonomuraea</taxon>
    </lineage>
</organism>
<comment type="caution">
    <text evidence="2">The sequence shown here is derived from an EMBL/GenBank/DDBJ whole genome shotgun (WGS) entry which is preliminary data.</text>
</comment>
<dbReference type="PANTHER" id="PTHR43798:SF33">
    <property type="entry name" value="HYDROLASE, PUTATIVE (AFU_ORTHOLOGUE AFUA_2G14860)-RELATED"/>
    <property type="match status" value="1"/>
</dbReference>
<dbReference type="GO" id="GO:0016787">
    <property type="term" value="F:hydrolase activity"/>
    <property type="evidence" value="ECO:0007669"/>
    <property type="project" value="UniProtKB-KW"/>
</dbReference>
<dbReference type="RefSeq" id="WP_189650416.1">
    <property type="nucleotide sequence ID" value="NZ_BMRC01000013.1"/>
</dbReference>
<protein>
    <submittedName>
        <fullName evidence="2">Alpha/beta fold hydrolase</fullName>
    </submittedName>
</protein>
<dbReference type="Proteomes" id="UP001589647">
    <property type="component" value="Unassembled WGS sequence"/>
</dbReference>
<dbReference type="InterPro" id="IPR050266">
    <property type="entry name" value="AB_hydrolase_sf"/>
</dbReference>
<name>A0ABV5IR98_9ACTN</name>
<keyword evidence="3" id="KW-1185">Reference proteome</keyword>
<dbReference type="Gene3D" id="3.40.50.1820">
    <property type="entry name" value="alpha/beta hydrolase"/>
    <property type="match status" value="1"/>
</dbReference>
<dbReference type="Pfam" id="PF00561">
    <property type="entry name" value="Abhydrolase_1"/>
    <property type="match status" value="1"/>
</dbReference>
<evidence type="ECO:0000313" key="2">
    <source>
        <dbReference type="EMBL" id="MFB9207043.1"/>
    </source>
</evidence>
<dbReference type="InterPro" id="IPR029058">
    <property type="entry name" value="AB_hydrolase_fold"/>
</dbReference>
<dbReference type="PANTHER" id="PTHR43798">
    <property type="entry name" value="MONOACYLGLYCEROL LIPASE"/>
    <property type="match status" value="1"/>
</dbReference>
<proteinExistence type="predicted"/>
<evidence type="ECO:0000313" key="3">
    <source>
        <dbReference type="Proteomes" id="UP001589647"/>
    </source>
</evidence>
<feature type="domain" description="AB hydrolase-1" evidence="1">
    <location>
        <begin position="24"/>
        <end position="150"/>
    </location>
</feature>
<evidence type="ECO:0000259" key="1">
    <source>
        <dbReference type="Pfam" id="PF00561"/>
    </source>
</evidence>
<dbReference type="SUPFAM" id="SSF53474">
    <property type="entry name" value="alpha/beta-Hydrolases"/>
    <property type="match status" value="1"/>
</dbReference>
<reference evidence="2 3" key="1">
    <citation type="submission" date="2024-09" db="EMBL/GenBank/DDBJ databases">
        <authorList>
            <person name="Sun Q."/>
            <person name="Mori K."/>
        </authorList>
    </citation>
    <scope>NUCLEOTIDE SEQUENCE [LARGE SCALE GENOMIC DNA]</scope>
    <source>
        <strain evidence="2 3">CCM 3426</strain>
    </source>
</reference>
<sequence>MIRFGYADTPFGQIHYASCGTGEPVLLLHQTPRSWDEYREVLPLLGRTRRAVAMDTLGFGNSARPPDHSIETYAAGVLALMDALDLPRAAVAGHHTGGVVAVETAARAPERVTALVLSSTPLIDPEGRRRRAGRPSIDAVREHADGSHLGDLWSRRAPYYPWPLLTRFVRDALTVLPEVERGHEAVAAYRMEERVGLVRCPVLCVGATDDPFAFPELERLTAALPHSTQAVVKGGVIPLEHQAEEFAALVQEFLDTRSGQAG</sequence>
<keyword evidence="2" id="KW-0378">Hydrolase</keyword>
<dbReference type="EMBL" id="JBHMEI010000044">
    <property type="protein sequence ID" value="MFB9207043.1"/>
    <property type="molecule type" value="Genomic_DNA"/>
</dbReference>
<accession>A0ABV5IR98</accession>
<dbReference type="InterPro" id="IPR000073">
    <property type="entry name" value="AB_hydrolase_1"/>
</dbReference>
<gene>
    <name evidence="2" type="ORF">ACFFV7_38030</name>
</gene>
<dbReference type="PRINTS" id="PR00111">
    <property type="entry name" value="ABHYDROLASE"/>
</dbReference>